<keyword evidence="3" id="KW-0378">Hydrolase</keyword>
<dbReference type="Proteomes" id="UP000653305">
    <property type="component" value="Unassembled WGS sequence"/>
</dbReference>
<evidence type="ECO:0000259" key="4">
    <source>
        <dbReference type="PROSITE" id="PS51767"/>
    </source>
</evidence>
<reference evidence="5" key="1">
    <citation type="submission" date="2020-07" db="EMBL/GenBank/DDBJ databases">
        <title>Ethylene signaling mediates host invasion by parasitic plants.</title>
        <authorList>
            <person name="Yoshida S."/>
        </authorList>
    </citation>
    <scope>NUCLEOTIDE SEQUENCE</scope>
    <source>
        <strain evidence="5">Okayama</strain>
    </source>
</reference>
<keyword evidence="2 5" id="KW-0645">Protease</keyword>
<proteinExistence type="inferred from homology"/>
<dbReference type="PANTHER" id="PTHR47967:SF60">
    <property type="entry name" value="PROTEIN ASPARTIC PROTEASE IN GUARD CELL 1-LIKE"/>
    <property type="match status" value="1"/>
</dbReference>
<comment type="caution">
    <text evidence="5">The sequence shown here is derived from an EMBL/GenBank/DDBJ whole genome shotgun (WGS) entry which is preliminary data.</text>
</comment>
<evidence type="ECO:0000256" key="3">
    <source>
        <dbReference type="ARBA" id="ARBA00022801"/>
    </source>
</evidence>
<dbReference type="PROSITE" id="PS51767">
    <property type="entry name" value="PEPTIDASE_A1"/>
    <property type="match status" value="1"/>
</dbReference>
<evidence type="ECO:0000256" key="1">
    <source>
        <dbReference type="ARBA" id="ARBA00007447"/>
    </source>
</evidence>
<evidence type="ECO:0000256" key="2">
    <source>
        <dbReference type="ARBA" id="ARBA00022670"/>
    </source>
</evidence>
<dbReference type="GO" id="GO:0006508">
    <property type="term" value="P:proteolysis"/>
    <property type="evidence" value="ECO:0007669"/>
    <property type="project" value="UniProtKB-KW"/>
</dbReference>
<sequence>MREWPSAIPPTKFKAKNLNETKSTETIKPLTLPVQSGKIFGTDKYTVTFRLGSPYQELSLPFNTISNLIWTRCNPDIPAVRQDLYFKPSASSTYFNITCNSPLCINFVPQLKYCTSNTSMCIYSSKYDDQSFSDGIFSLDRLNMTDEFSDFLFFCVPYDPRRFSVSPNAGLLGLGRGDLSLASQLGLIYNNYFSYCLPSNSNSTGHLTFGINNSANNNNNNVKFTRLFASKNYPSFYFIRIVSIAVGGGDLSIDYQSPVFQDPGIKIDSGTFITRLPAEAYAPMRDAFREQMKDSPMAPTHDIFDTCYYNTTNQPIKVTIPVVSFTFDGDVRVEFDASAIFHAVDPTVMCFSFANNTRPPSLSVFGNAQQKKMEVVYDVANEKLGFRPNGCD</sequence>
<dbReference type="InterPro" id="IPR032861">
    <property type="entry name" value="TAXi_N"/>
</dbReference>
<dbReference type="PANTHER" id="PTHR47967">
    <property type="entry name" value="OS07G0603500 PROTEIN-RELATED"/>
    <property type="match status" value="1"/>
</dbReference>
<dbReference type="AlphaFoldDB" id="A0A830CMR9"/>
<dbReference type="Gene3D" id="2.40.70.10">
    <property type="entry name" value="Acid Proteases"/>
    <property type="match status" value="2"/>
</dbReference>
<accession>A0A830CMR9</accession>
<evidence type="ECO:0000313" key="5">
    <source>
        <dbReference type="EMBL" id="GFP99532.1"/>
    </source>
</evidence>
<dbReference type="InterPro" id="IPR051708">
    <property type="entry name" value="Plant_Aspart_Prot_A1"/>
</dbReference>
<dbReference type="EMBL" id="BMAC01000579">
    <property type="protein sequence ID" value="GFP99532.1"/>
    <property type="molecule type" value="Genomic_DNA"/>
</dbReference>
<gene>
    <name evidence="5" type="ORF">PHJA_002097300</name>
</gene>
<protein>
    <submittedName>
        <fullName evidence="5">Protein aspartic protease in guard cell 2</fullName>
    </submittedName>
</protein>
<dbReference type="Pfam" id="PF14543">
    <property type="entry name" value="TAXi_N"/>
    <property type="match status" value="1"/>
</dbReference>
<feature type="domain" description="Peptidase A1" evidence="4">
    <location>
        <begin position="45"/>
        <end position="387"/>
    </location>
</feature>
<keyword evidence="6" id="KW-1185">Reference proteome</keyword>
<organism evidence="5 6">
    <name type="scientific">Phtheirospermum japonicum</name>
    <dbReference type="NCBI Taxonomy" id="374723"/>
    <lineage>
        <taxon>Eukaryota</taxon>
        <taxon>Viridiplantae</taxon>
        <taxon>Streptophyta</taxon>
        <taxon>Embryophyta</taxon>
        <taxon>Tracheophyta</taxon>
        <taxon>Spermatophyta</taxon>
        <taxon>Magnoliopsida</taxon>
        <taxon>eudicotyledons</taxon>
        <taxon>Gunneridae</taxon>
        <taxon>Pentapetalae</taxon>
        <taxon>asterids</taxon>
        <taxon>lamiids</taxon>
        <taxon>Lamiales</taxon>
        <taxon>Orobanchaceae</taxon>
        <taxon>Orobanchaceae incertae sedis</taxon>
        <taxon>Phtheirospermum</taxon>
    </lineage>
</organism>
<dbReference type="GO" id="GO:0008233">
    <property type="term" value="F:peptidase activity"/>
    <property type="evidence" value="ECO:0007669"/>
    <property type="project" value="UniProtKB-KW"/>
</dbReference>
<dbReference type="SUPFAM" id="SSF50630">
    <property type="entry name" value="Acid proteases"/>
    <property type="match status" value="1"/>
</dbReference>
<comment type="similarity">
    <text evidence="1">Belongs to the peptidase A1 family.</text>
</comment>
<dbReference type="Pfam" id="PF14541">
    <property type="entry name" value="TAXi_C"/>
    <property type="match status" value="1"/>
</dbReference>
<dbReference type="InterPro" id="IPR033121">
    <property type="entry name" value="PEPTIDASE_A1"/>
</dbReference>
<dbReference type="OrthoDB" id="2747330at2759"/>
<dbReference type="InterPro" id="IPR032799">
    <property type="entry name" value="TAXi_C"/>
</dbReference>
<name>A0A830CMR9_9LAMI</name>
<dbReference type="InterPro" id="IPR021109">
    <property type="entry name" value="Peptidase_aspartic_dom_sf"/>
</dbReference>
<evidence type="ECO:0000313" key="6">
    <source>
        <dbReference type="Proteomes" id="UP000653305"/>
    </source>
</evidence>